<organism evidence="2 3">
    <name type="scientific">Purpureocillium lilacinum</name>
    <name type="common">Paecilomyces lilacinus</name>
    <dbReference type="NCBI Taxonomy" id="33203"/>
    <lineage>
        <taxon>Eukaryota</taxon>
        <taxon>Fungi</taxon>
        <taxon>Dikarya</taxon>
        <taxon>Ascomycota</taxon>
        <taxon>Pezizomycotina</taxon>
        <taxon>Sordariomycetes</taxon>
        <taxon>Hypocreomycetidae</taxon>
        <taxon>Hypocreales</taxon>
        <taxon>Ophiocordycipitaceae</taxon>
        <taxon>Purpureocillium</taxon>
    </lineage>
</organism>
<proteinExistence type="predicted"/>
<feature type="region of interest" description="Disordered" evidence="1">
    <location>
        <begin position="1"/>
        <end position="84"/>
    </location>
</feature>
<accession>A0A2U3EGF4</accession>
<evidence type="ECO:0000313" key="3">
    <source>
        <dbReference type="Proteomes" id="UP000245956"/>
    </source>
</evidence>
<protein>
    <submittedName>
        <fullName evidence="2">Uncharacterized protein</fullName>
    </submittedName>
</protein>
<name>A0A2U3EGF4_PURLI</name>
<feature type="region of interest" description="Disordered" evidence="1">
    <location>
        <begin position="96"/>
        <end position="134"/>
    </location>
</feature>
<dbReference type="AlphaFoldDB" id="A0A2U3EGF4"/>
<reference evidence="2 3" key="1">
    <citation type="journal article" date="2016" name="Front. Microbiol.">
        <title>Genome and transcriptome sequences reveal the specific parasitism of the nematophagous Purpureocillium lilacinum 36-1.</title>
        <authorList>
            <person name="Xie J."/>
            <person name="Li S."/>
            <person name="Mo C."/>
            <person name="Xiao X."/>
            <person name="Peng D."/>
            <person name="Wang G."/>
            <person name="Xiao Y."/>
        </authorList>
    </citation>
    <scope>NUCLEOTIDE SEQUENCE [LARGE SCALE GENOMIC DNA]</scope>
    <source>
        <strain evidence="2 3">36-1</strain>
    </source>
</reference>
<evidence type="ECO:0000313" key="2">
    <source>
        <dbReference type="EMBL" id="PWI73596.1"/>
    </source>
</evidence>
<feature type="compositionally biased region" description="Polar residues" evidence="1">
    <location>
        <begin position="33"/>
        <end position="65"/>
    </location>
</feature>
<gene>
    <name evidence="2" type="ORF">PCL_08872</name>
</gene>
<dbReference type="Proteomes" id="UP000245956">
    <property type="component" value="Unassembled WGS sequence"/>
</dbReference>
<comment type="caution">
    <text evidence="2">The sequence shown here is derived from an EMBL/GenBank/DDBJ whole genome shotgun (WGS) entry which is preliminary data.</text>
</comment>
<sequence>MDRYLLSPPTALRQQRPRPQHCTCEACPPPPAYNQQWLSRQGNQPLPPSYTQATQPQSATKSTPSQGGGLHEATEVNRPRPPSFLTRCLQKIADATAFDEDKTPPKQHGLTTASGAPAQKRCSSSELKKTVQSKRKQTCASALAAETNDHRALHLTIRRKFDYNPQRRKYP</sequence>
<evidence type="ECO:0000256" key="1">
    <source>
        <dbReference type="SAM" id="MobiDB-lite"/>
    </source>
</evidence>
<dbReference type="EMBL" id="LCWV01000004">
    <property type="protein sequence ID" value="PWI73596.1"/>
    <property type="molecule type" value="Genomic_DNA"/>
</dbReference>